<organism evidence="8 9">
    <name type="scientific">Liparis tanakae</name>
    <name type="common">Tanaka's snailfish</name>
    <dbReference type="NCBI Taxonomy" id="230148"/>
    <lineage>
        <taxon>Eukaryota</taxon>
        <taxon>Metazoa</taxon>
        <taxon>Chordata</taxon>
        <taxon>Craniata</taxon>
        <taxon>Vertebrata</taxon>
        <taxon>Euteleostomi</taxon>
        <taxon>Actinopterygii</taxon>
        <taxon>Neopterygii</taxon>
        <taxon>Teleostei</taxon>
        <taxon>Neoteleostei</taxon>
        <taxon>Acanthomorphata</taxon>
        <taxon>Eupercaria</taxon>
        <taxon>Perciformes</taxon>
        <taxon>Cottioidei</taxon>
        <taxon>Cottales</taxon>
        <taxon>Liparidae</taxon>
        <taxon>Liparis</taxon>
    </lineage>
</organism>
<dbReference type="OrthoDB" id="46189at2759"/>
<evidence type="ECO:0000256" key="1">
    <source>
        <dbReference type="ARBA" id="ARBA00004395"/>
    </source>
</evidence>
<dbReference type="Proteomes" id="UP000314294">
    <property type="component" value="Unassembled WGS sequence"/>
</dbReference>
<accession>A0A4Z2EU39</accession>
<evidence type="ECO:0000313" key="8">
    <source>
        <dbReference type="EMBL" id="TNN32091.1"/>
    </source>
</evidence>
<keyword evidence="5" id="KW-0653">Protein transport</keyword>
<dbReference type="AlphaFoldDB" id="A0A4Z2EU39"/>
<evidence type="ECO:0000256" key="6">
    <source>
        <dbReference type="ARBA" id="ARBA00023034"/>
    </source>
</evidence>
<proteinExistence type="inferred from homology"/>
<dbReference type="InterPro" id="IPR033370">
    <property type="entry name" value="COG1"/>
</dbReference>
<protein>
    <recommendedName>
        <fullName evidence="3">Conserved oligomeric Golgi complex subunit 1</fullName>
    </recommendedName>
</protein>
<evidence type="ECO:0000256" key="4">
    <source>
        <dbReference type="ARBA" id="ARBA00022448"/>
    </source>
</evidence>
<reference evidence="8 9" key="1">
    <citation type="submission" date="2019-03" db="EMBL/GenBank/DDBJ databases">
        <title>First draft genome of Liparis tanakae, snailfish: a comprehensive survey of snailfish specific genes.</title>
        <authorList>
            <person name="Kim W."/>
            <person name="Song I."/>
            <person name="Jeong J.-H."/>
            <person name="Kim D."/>
            <person name="Kim S."/>
            <person name="Ryu S."/>
            <person name="Song J.Y."/>
            <person name="Lee S.K."/>
        </authorList>
    </citation>
    <scope>NUCLEOTIDE SEQUENCE [LARGE SCALE GENOMIC DNA]</scope>
    <source>
        <tissue evidence="8">Muscle</tissue>
    </source>
</reference>
<dbReference type="PANTHER" id="PTHR31658:SF0">
    <property type="entry name" value="CONSERVED OLIGOMERIC GOLGI COMPLEX SUBUNIT 1"/>
    <property type="match status" value="1"/>
</dbReference>
<dbReference type="GO" id="GO:0015031">
    <property type="term" value="P:protein transport"/>
    <property type="evidence" value="ECO:0007669"/>
    <property type="project" value="UniProtKB-KW"/>
</dbReference>
<evidence type="ECO:0000313" key="9">
    <source>
        <dbReference type="Proteomes" id="UP000314294"/>
    </source>
</evidence>
<evidence type="ECO:0000256" key="2">
    <source>
        <dbReference type="ARBA" id="ARBA00006653"/>
    </source>
</evidence>
<keyword evidence="9" id="KW-1185">Reference proteome</keyword>
<keyword evidence="7" id="KW-0472">Membrane</keyword>
<dbReference type="GO" id="GO:0000139">
    <property type="term" value="C:Golgi membrane"/>
    <property type="evidence" value="ECO:0007669"/>
    <property type="project" value="UniProtKB-SubCell"/>
</dbReference>
<gene>
    <name evidence="8" type="primary">Cog1_1</name>
    <name evidence="8" type="ORF">EYF80_057749</name>
</gene>
<comment type="caution">
    <text evidence="8">The sequence shown here is derived from an EMBL/GenBank/DDBJ whole genome shotgun (WGS) entry which is preliminary data.</text>
</comment>
<dbReference type="GO" id="GO:0006891">
    <property type="term" value="P:intra-Golgi vesicle-mediated transport"/>
    <property type="evidence" value="ECO:0007669"/>
    <property type="project" value="InterPro"/>
</dbReference>
<evidence type="ECO:0000256" key="7">
    <source>
        <dbReference type="ARBA" id="ARBA00023136"/>
    </source>
</evidence>
<name>A0A4Z2EU39_9TELE</name>
<dbReference type="PANTHER" id="PTHR31658">
    <property type="entry name" value="CONSERVED OLIGOMERIC GOLGI COMPLEX SUBUNIT 1"/>
    <property type="match status" value="1"/>
</dbReference>
<dbReference type="GO" id="GO:0017119">
    <property type="term" value="C:Golgi transport complex"/>
    <property type="evidence" value="ECO:0007669"/>
    <property type="project" value="InterPro"/>
</dbReference>
<keyword evidence="6" id="KW-0333">Golgi apparatus</keyword>
<evidence type="ECO:0000256" key="3">
    <source>
        <dbReference type="ARBA" id="ARBA00020978"/>
    </source>
</evidence>
<keyword evidence="4" id="KW-0813">Transport</keyword>
<evidence type="ECO:0000256" key="5">
    <source>
        <dbReference type="ARBA" id="ARBA00022927"/>
    </source>
</evidence>
<dbReference type="EMBL" id="SRLO01002932">
    <property type="protein sequence ID" value="TNN32091.1"/>
    <property type="molecule type" value="Genomic_DNA"/>
</dbReference>
<dbReference type="Pfam" id="PF08700">
    <property type="entry name" value="VPS51_Exo84_N"/>
    <property type="match status" value="1"/>
</dbReference>
<comment type="similarity">
    <text evidence="2">Belongs to the COG1 family.</text>
</comment>
<comment type="subcellular location">
    <subcellularLocation>
        <location evidence="1">Golgi apparatus membrane</location>
        <topology evidence="1">Peripheral membrane protein</topology>
    </subcellularLocation>
</comment>
<sequence length="133" mass="15063">MAEDPALSVRVSELRDPDVLFERLDTAGIRGVERRVRADIEHKKEELRQMVGERYRDLIDAADTIGEMRQCSGGVVAAVSDMQRYCRSLKQGSAARHEVTSRQQRSARVALLLSYRWPFTPDALPQDPLLSHS</sequence>